<feature type="region of interest" description="Disordered" evidence="1">
    <location>
        <begin position="119"/>
        <end position="139"/>
    </location>
</feature>
<organism evidence="3 4">
    <name type="scientific">Microthyrium microscopicum</name>
    <dbReference type="NCBI Taxonomy" id="703497"/>
    <lineage>
        <taxon>Eukaryota</taxon>
        <taxon>Fungi</taxon>
        <taxon>Dikarya</taxon>
        <taxon>Ascomycota</taxon>
        <taxon>Pezizomycotina</taxon>
        <taxon>Dothideomycetes</taxon>
        <taxon>Dothideomycetes incertae sedis</taxon>
        <taxon>Microthyriales</taxon>
        <taxon>Microthyriaceae</taxon>
        <taxon>Microthyrium</taxon>
    </lineage>
</organism>
<name>A0A6A6UBB3_9PEZI</name>
<protein>
    <submittedName>
        <fullName evidence="3">Uncharacterized protein</fullName>
    </submittedName>
</protein>
<feature type="region of interest" description="Disordered" evidence="1">
    <location>
        <begin position="244"/>
        <end position="263"/>
    </location>
</feature>
<evidence type="ECO:0000256" key="1">
    <source>
        <dbReference type="SAM" id="MobiDB-lite"/>
    </source>
</evidence>
<accession>A0A6A6UBB3</accession>
<evidence type="ECO:0000256" key="2">
    <source>
        <dbReference type="SAM" id="Phobius"/>
    </source>
</evidence>
<reference evidence="3" key="1">
    <citation type="journal article" date="2020" name="Stud. Mycol.">
        <title>101 Dothideomycetes genomes: a test case for predicting lifestyles and emergence of pathogens.</title>
        <authorList>
            <person name="Haridas S."/>
            <person name="Albert R."/>
            <person name="Binder M."/>
            <person name="Bloem J."/>
            <person name="Labutti K."/>
            <person name="Salamov A."/>
            <person name="Andreopoulos B."/>
            <person name="Baker S."/>
            <person name="Barry K."/>
            <person name="Bills G."/>
            <person name="Bluhm B."/>
            <person name="Cannon C."/>
            <person name="Castanera R."/>
            <person name="Culley D."/>
            <person name="Daum C."/>
            <person name="Ezra D."/>
            <person name="Gonzalez J."/>
            <person name="Henrissat B."/>
            <person name="Kuo A."/>
            <person name="Liang C."/>
            <person name="Lipzen A."/>
            <person name="Lutzoni F."/>
            <person name="Magnuson J."/>
            <person name="Mondo S."/>
            <person name="Nolan M."/>
            <person name="Ohm R."/>
            <person name="Pangilinan J."/>
            <person name="Park H.-J."/>
            <person name="Ramirez L."/>
            <person name="Alfaro M."/>
            <person name="Sun H."/>
            <person name="Tritt A."/>
            <person name="Yoshinaga Y."/>
            <person name="Zwiers L.-H."/>
            <person name="Turgeon B."/>
            <person name="Goodwin S."/>
            <person name="Spatafora J."/>
            <person name="Crous P."/>
            <person name="Grigoriev I."/>
        </authorList>
    </citation>
    <scope>NUCLEOTIDE SEQUENCE</scope>
    <source>
        <strain evidence="3">CBS 115976</strain>
    </source>
</reference>
<keyword evidence="2" id="KW-0472">Membrane</keyword>
<proteinExistence type="predicted"/>
<dbReference type="AlphaFoldDB" id="A0A6A6UBB3"/>
<feature type="transmembrane region" description="Helical" evidence="2">
    <location>
        <begin position="269"/>
        <end position="293"/>
    </location>
</feature>
<keyword evidence="2" id="KW-1133">Transmembrane helix</keyword>
<evidence type="ECO:0000313" key="4">
    <source>
        <dbReference type="Proteomes" id="UP000799302"/>
    </source>
</evidence>
<gene>
    <name evidence="3" type="ORF">BT63DRAFT_455442</name>
</gene>
<keyword evidence="4" id="KW-1185">Reference proteome</keyword>
<dbReference type="Proteomes" id="UP000799302">
    <property type="component" value="Unassembled WGS sequence"/>
</dbReference>
<dbReference type="EMBL" id="MU004235">
    <property type="protein sequence ID" value="KAF2669462.1"/>
    <property type="molecule type" value="Genomic_DNA"/>
</dbReference>
<keyword evidence="2" id="KW-0812">Transmembrane</keyword>
<sequence length="323" mass="34917">MLWLRILQEECGKPMLYKEICPYSLQSSCFDHITTFPYLEKTKTNTAHHRETEPMAFNSTPSGAYAPLNMERVGSFQDATPAASSAYSSAYSQPTPTRVPGLASLGRDIVYWDRVSTQGEDESISTERATQDGASDRHVYTNSREQIHQVFGFEPEEEEEEDGEDGFLGMPSIDSVLGTFPATSSSVTAPTHSSGASLHVRPLAIRRRHAISPIALTESSPPLRPQPVISTNGISNGCQTGFGKCSNSSEASPTPAPQPGSSSKLSDKAIISIACVGGAILVTGIVGVVFCCMQKRAYKHQSKMTDKILDKIARPENNSAPDK</sequence>
<evidence type="ECO:0000313" key="3">
    <source>
        <dbReference type="EMBL" id="KAF2669462.1"/>
    </source>
</evidence>